<gene>
    <name evidence="2" type="ORF">ENG09_04575</name>
</gene>
<feature type="compositionally biased region" description="Low complexity" evidence="1">
    <location>
        <begin position="28"/>
        <end position="56"/>
    </location>
</feature>
<dbReference type="InterPro" id="IPR036280">
    <property type="entry name" value="Multihaem_cyt_sf"/>
</dbReference>
<sequence>MVKALYKLVALLVIIFVVGIAGCVGPGEETTPTPTEVQPTETPTMTPVVTQTPPTPVSTPVQQVSCLMCHKGAEGIEEHKHGGDKCLKCHKTPSGGEADVHTVHPEAKVPCKLCHGMPPSIPQPVDGYTVCENCHAYPNATQSVAGNLVEIHIPRGKDCTVCHTGDISDIHSGKTKAIPEE</sequence>
<evidence type="ECO:0000256" key="1">
    <source>
        <dbReference type="SAM" id="MobiDB-lite"/>
    </source>
</evidence>
<dbReference type="PROSITE" id="PS51257">
    <property type="entry name" value="PROKAR_LIPOPROTEIN"/>
    <property type="match status" value="1"/>
</dbReference>
<dbReference type="Gene3D" id="3.90.10.10">
    <property type="entry name" value="Cytochrome C3"/>
    <property type="match status" value="1"/>
</dbReference>
<dbReference type="Proteomes" id="UP000885863">
    <property type="component" value="Unassembled WGS sequence"/>
</dbReference>
<dbReference type="EMBL" id="DQZR01000196">
    <property type="protein sequence ID" value="HDM36507.1"/>
    <property type="molecule type" value="Genomic_DNA"/>
</dbReference>
<dbReference type="SUPFAM" id="SSF48695">
    <property type="entry name" value="Multiheme cytochromes"/>
    <property type="match status" value="1"/>
</dbReference>
<name>A0A7C0X4M5_9EURY</name>
<accession>A0A7C0X4M5</accession>
<comment type="caution">
    <text evidence="2">The sequence shown here is derived from an EMBL/GenBank/DDBJ whole genome shotgun (WGS) entry which is preliminary data.</text>
</comment>
<reference evidence="2" key="1">
    <citation type="journal article" date="2020" name="mSystems">
        <title>Genome- and Community-Level Interaction Insights into Carbon Utilization and Element Cycling Functions of Hydrothermarchaeota in Hydrothermal Sediment.</title>
        <authorList>
            <person name="Zhou Z."/>
            <person name="Liu Y."/>
            <person name="Xu W."/>
            <person name="Pan J."/>
            <person name="Luo Z.H."/>
            <person name="Li M."/>
        </authorList>
    </citation>
    <scope>NUCLEOTIDE SEQUENCE [LARGE SCALE GENOMIC DNA]</scope>
    <source>
        <strain evidence="2">HyVt-185</strain>
    </source>
</reference>
<proteinExistence type="predicted"/>
<evidence type="ECO:0000313" key="2">
    <source>
        <dbReference type="EMBL" id="HDM36507.1"/>
    </source>
</evidence>
<organism evidence="2">
    <name type="scientific">Candidatus Syntropharchaeum butanivorans</name>
    <dbReference type="NCBI Taxonomy" id="1839936"/>
    <lineage>
        <taxon>Archaea</taxon>
        <taxon>Methanobacteriati</taxon>
        <taxon>Methanobacteriota</taxon>
        <taxon>Stenosarchaea group</taxon>
        <taxon>Methanomicrobia</taxon>
        <taxon>Methanosarcinales</taxon>
        <taxon>ANME-2 cluster</taxon>
        <taxon>Candidatus Syntropharchaeum</taxon>
    </lineage>
</organism>
<protein>
    <submittedName>
        <fullName evidence="2">Uncharacterized protein</fullName>
    </submittedName>
</protein>
<dbReference type="AlphaFoldDB" id="A0A7C0X4M5"/>
<feature type="region of interest" description="Disordered" evidence="1">
    <location>
        <begin position="27"/>
        <end position="56"/>
    </location>
</feature>